<dbReference type="RefSeq" id="WP_160835735.1">
    <property type="nucleotide sequence ID" value="NZ_WMET01000001.1"/>
</dbReference>
<dbReference type="SUPFAM" id="SSF56112">
    <property type="entry name" value="Protein kinase-like (PK-like)"/>
    <property type="match status" value="1"/>
</dbReference>
<dbReference type="Pfam" id="PF10009">
    <property type="entry name" value="DUF2252"/>
    <property type="match status" value="1"/>
</dbReference>
<dbReference type="PANTHER" id="PTHR39441">
    <property type="entry name" value="DUF2252 DOMAIN-CONTAINING PROTEIN"/>
    <property type="match status" value="1"/>
</dbReference>
<protein>
    <submittedName>
        <fullName evidence="1">DUF2252 domain-containing protein</fullName>
    </submittedName>
</protein>
<dbReference type="Proteomes" id="UP000460949">
    <property type="component" value="Unassembled WGS sequence"/>
</dbReference>
<gene>
    <name evidence="1" type="ORF">GLW04_05500</name>
</gene>
<comment type="caution">
    <text evidence="1">The sequence shown here is derived from an EMBL/GenBank/DDBJ whole genome shotgun (WGS) entry which is preliminary data.</text>
</comment>
<dbReference type="OrthoDB" id="1491115at2"/>
<dbReference type="InterPro" id="IPR018721">
    <property type="entry name" value="DUF2252"/>
</dbReference>
<proteinExistence type="predicted"/>
<dbReference type="EMBL" id="WMET01000001">
    <property type="protein sequence ID" value="MYL19337.1"/>
    <property type="molecule type" value="Genomic_DNA"/>
</dbReference>
<evidence type="ECO:0000313" key="1">
    <source>
        <dbReference type="EMBL" id="MYL19337.1"/>
    </source>
</evidence>
<reference evidence="1 2" key="1">
    <citation type="submission" date="2019-11" db="EMBL/GenBank/DDBJ databases">
        <title>Genome sequences of 17 halophilic strains isolated from different environments.</title>
        <authorList>
            <person name="Furrow R.E."/>
        </authorList>
    </citation>
    <scope>NUCLEOTIDE SEQUENCE [LARGE SCALE GENOMIC DNA]</scope>
    <source>
        <strain evidence="1 2">22511_23_Filter</strain>
    </source>
</reference>
<sequence>MDNKVKQMLETKQAIRKNTLGTILDRFDGDLMKLSKKQRRQKYKKMMENPYSFFRGSAYLFFHDVTELPFRFHTPEEKPTWIMGDLHFDNYSVFQNEKKDIVFDVDDFDEGYLGSYLYDIMRMVVSIRLTMDELGYPEDSHDAMVDHYLKHYVKQMEAFHHREQDPQTMYFTKEESRGAVKKAIRKVEERRASHELEKQTIVQQDSIRSFDIGREKLSSVPKQEYEQLVKAWDNYYQSLDQKLRRPREFYRIKDIVKKQGSGIGSTGLNRYYILIEGDSGDSHEDDIILEAKEARTPIPAYFFPYDEQFWTEHRQQGRRVIHTQQAMHHLSDPYLGYFTMNNRDYYVRERSPYSKDLKPKHLLEEKRLKKTLKTMAQISAKIHARADADINEGILPYHSEDAIMEVIKGNKDDFRTELILWSRHYKERVSRDYQLFLEWSRENDYVKSP</sequence>
<dbReference type="PANTHER" id="PTHR39441:SF1">
    <property type="entry name" value="DUF2252 DOMAIN-CONTAINING PROTEIN"/>
    <property type="match status" value="1"/>
</dbReference>
<dbReference type="AlphaFoldDB" id="A0A845DZ78"/>
<name>A0A845DZ78_9BACI</name>
<organism evidence="1 2">
    <name type="scientific">Halobacillus litoralis</name>
    <dbReference type="NCBI Taxonomy" id="45668"/>
    <lineage>
        <taxon>Bacteria</taxon>
        <taxon>Bacillati</taxon>
        <taxon>Bacillota</taxon>
        <taxon>Bacilli</taxon>
        <taxon>Bacillales</taxon>
        <taxon>Bacillaceae</taxon>
        <taxon>Halobacillus</taxon>
    </lineage>
</organism>
<dbReference type="InterPro" id="IPR011009">
    <property type="entry name" value="Kinase-like_dom_sf"/>
</dbReference>
<evidence type="ECO:0000313" key="2">
    <source>
        <dbReference type="Proteomes" id="UP000460949"/>
    </source>
</evidence>
<accession>A0A845DZ78</accession>